<gene>
    <name evidence="2" type="ORF">JMJ56_19510</name>
</gene>
<name>A0ABS1U695_9PROT</name>
<keyword evidence="3" id="KW-1185">Reference proteome</keyword>
<sequence length="134" mass="14483">MTQEQTAGALRQAEVEPAQGRTVGEVRHGLRGIGDQLLSLADGYGGLRVNPTRRMKKLKRENARLKLAVAELTLDEQILKEATEGKYQAPSVAGPVPVMCEVRSTSPNARHAAALVSRILRSAVRAASGTMRLR</sequence>
<evidence type="ECO:0000313" key="3">
    <source>
        <dbReference type="Proteomes" id="UP000660885"/>
    </source>
</evidence>
<accession>A0ABS1U695</accession>
<organism evidence="2 3">
    <name type="scientific">Belnapia arida</name>
    <dbReference type="NCBI Taxonomy" id="2804533"/>
    <lineage>
        <taxon>Bacteria</taxon>
        <taxon>Pseudomonadati</taxon>
        <taxon>Pseudomonadota</taxon>
        <taxon>Alphaproteobacteria</taxon>
        <taxon>Acetobacterales</taxon>
        <taxon>Roseomonadaceae</taxon>
        <taxon>Belnapia</taxon>
    </lineage>
</organism>
<dbReference type="EMBL" id="JAETWB010000011">
    <property type="protein sequence ID" value="MBL6080209.1"/>
    <property type="molecule type" value="Genomic_DNA"/>
</dbReference>
<protein>
    <recommendedName>
        <fullName evidence="4">Transposase</fullName>
    </recommendedName>
</protein>
<evidence type="ECO:0000256" key="1">
    <source>
        <dbReference type="SAM" id="MobiDB-lite"/>
    </source>
</evidence>
<reference evidence="2 3" key="1">
    <citation type="submission" date="2021-01" db="EMBL/GenBank/DDBJ databases">
        <title>Belnapia mucosa sp. nov. and Belnapia arida sp. nov., isolated from the Tabernas Desert (Almeria, Spain).</title>
        <authorList>
            <person name="Molina-Menor E."/>
            <person name="Vidal-Verdu A."/>
            <person name="Calonge A."/>
            <person name="Satari L."/>
            <person name="Pereto J."/>
            <person name="Porcar M."/>
        </authorList>
    </citation>
    <scope>NUCLEOTIDE SEQUENCE [LARGE SCALE GENOMIC DNA]</scope>
    <source>
        <strain evidence="2 3">T18</strain>
    </source>
</reference>
<proteinExistence type="predicted"/>
<dbReference type="RefSeq" id="WP_202833451.1">
    <property type="nucleotide sequence ID" value="NZ_JAETWB010000011.1"/>
</dbReference>
<evidence type="ECO:0008006" key="4">
    <source>
        <dbReference type="Google" id="ProtNLM"/>
    </source>
</evidence>
<comment type="caution">
    <text evidence="2">The sequence shown here is derived from an EMBL/GenBank/DDBJ whole genome shotgun (WGS) entry which is preliminary data.</text>
</comment>
<feature type="region of interest" description="Disordered" evidence="1">
    <location>
        <begin position="1"/>
        <end position="21"/>
    </location>
</feature>
<evidence type="ECO:0000313" key="2">
    <source>
        <dbReference type="EMBL" id="MBL6080209.1"/>
    </source>
</evidence>
<dbReference type="Proteomes" id="UP000660885">
    <property type="component" value="Unassembled WGS sequence"/>
</dbReference>